<evidence type="ECO:0000256" key="4">
    <source>
        <dbReference type="ARBA" id="ARBA00023002"/>
    </source>
</evidence>
<gene>
    <name evidence="6" type="primary">zwf</name>
    <name evidence="9" type="ORF">J2Z70_005655</name>
</gene>
<dbReference type="PANTHER" id="PTHR23429:SF0">
    <property type="entry name" value="GLUCOSE-6-PHOSPHATE 1-DEHYDROGENASE"/>
    <property type="match status" value="1"/>
</dbReference>
<feature type="domain" description="Glucose-6-phosphate dehydrogenase NAD-binding" evidence="7">
    <location>
        <begin position="7"/>
        <end position="189"/>
    </location>
</feature>
<evidence type="ECO:0000256" key="6">
    <source>
        <dbReference type="HAMAP-Rule" id="MF_00966"/>
    </source>
</evidence>
<evidence type="ECO:0000256" key="5">
    <source>
        <dbReference type="ARBA" id="ARBA00023277"/>
    </source>
</evidence>
<name>A0ABS4NZI9_9BACL</name>
<evidence type="ECO:0000256" key="3">
    <source>
        <dbReference type="ARBA" id="ARBA00022857"/>
    </source>
</evidence>
<feature type="binding site" evidence="6">
    <location>
        <position position="180"/>
    </location>
    <ligand>
        <name>substrate</name>
    </ligand>
</feature>
<proteinExistence type="inferred from homology"/>
<evidence type="ECO:0000313" key="10">
    <source>
        <dbReference type="Proteomes" id="UP000773462"/>
    </source>
</evidence>
<evidence type="ECO:0000256" key="1">
    <source>
        <dbReference type="ARBA" id="ARBA00004937"/>
    </source>
</evidence>
<feature type="binding site" evidence="6">
    <location>
        <position position="342"/>
    </location>
    <ligand>
        <name>substrate</name>
    </ligand>
</feature>
<dbReference type="PANTHER" id="PTHR23429">
    <property type="entry name" value="GLUCOSE-6-PHOSPHATE 1-DEHYDROGENASE G6PD"/>
    <property type="match status" value="1"/>
</dbReference>
<dbReference type="Gene3D" id="3.40.50.720">
    <property type="entry name" value="NAD(P)-binding Rossmann-like Domain"/>
    <property type="match status" value="1"/>
</dbReference>
<comment type="caution">
    <text evidence="9">The sequence shown here is derived from an EMBL/GenBank/DDBJ whole genome shotgun (WGS) entry which is preliminary data.</text>
</comment>
<dbReference type="RefSeq" id="WP_209878524.1">
    <property type="nucleotide sequence ID" value="NZ_JAGGLV010000027.1"/>
</dbReference>
<dbReference type="SUPFAM" id="SSF51735">
    <property type="entry name" value="NAD(P)-binding Rossmann-fold domains"/>
    <property type="match status" value="1"/>
</dbReference>
<dbReference type="Pfam" id="PF00479">
    <property type="entry name" value="G6PD_N"/>
    <property type="match status" value="1"/>
</dbReference>
<dbReference type="NCBIfam" id="TIGR00871">
    <property type="entry name" value="zwf"/>
    <property type="match status" value="1"/>
</dbReference>
<feature type="binding site" evidence="6">
    <location>
        <position position="218"/>
    </location>
    <ligand>
        <name>substrate</name>
    </ligand>
</feature>
<dbReference type="Gene3D" id="3.30.360.10">
    <property type="entry name" value="Dihydrodipicolinate Reductase, domain 2"/>
    <property type="match status" value="1"/>
</dbReference>
<reference evidence="9 10" key="1">
    <citation type="submission" date="2021-03" db="EMBL/GenBank/DDBJ databases">
        <title>Genomic Encyclopedia of Type Strains, Phase IV (KMG-IV): sequencing the most valuable type-strain genomes for metagenomic binning, comparative biology and taxonomic classification.</title>
        <authorList>
            <person name="Goeker M."/>
        </authorList>
    </citation>
    <scope>NUCLEOTIDE SEQUENCE [LARGE SCALE GENOMIC DNA]</scope>
    <source>
        <strain evidence="9 10">DSM 101953</strain>
    </source>
</reference>
<feature type="binding site" evidence="6">
    <location>
        <begin position="87"/>
        <end position="88"/>
    </location>
    <ligand>
        <name>NADP(+)</name>
        <dbReference type="ChEBI" id="CHEBI:58349"/>
    </ligand>
</feature>
<dbReference type="EC" id="1.1.1.49" evidence="6"/>
<dbReference type="EMBL" id="JAGGLV010000027">
    <property type="protein sequence ID" value="MBP2115468.1"/>
    <property type="molecule type" value="Genomic_DNA"/>
</dbReference>
<organism evidence="9 10">
    <name type="scientific">Paenibacillus silagei</name>
    <dbReference type="NCBI Taxonomy" id="1670801"/>
    <lineage>
        <taxon>Bacteria</taxon>
        <taxon>Bacillati</taxon>
        <taxon>Bacillota</taxon>
        <taxon>Bacilli</taxon>
        <taxon>Bacillales</taxon>
        <taxon>Paenibacillaceae</taxon>
        <taxon>Paenibacillus</taxon>
    </lineage>
</organism>
<dbReference type="GO" id="GO:0004345">
    <property type="term" value="F:glucose-6-phosphate dehydrogenase activity"/>
    <property type="evidence" value="ECO:0007669"/>
    <property type="project" value="UniProtKB-EC"/>
</dbReference>
<keyword evidence="5 6" id="KW-0119">Carbohydrate metabolism</keyword>
<evidence type="ECO:0000259" key="7">
    <source>
        <dbReference type="Pfam" id="PF00479"/>
    </source>
</evidence>
<feature type="domain" description="Glucose-6-phosphate dehydrogenase C-terminal" evidence="8">
    <location>
        <begin position="192"/>
        <end position="481"/>
    </location>
</feature>
<keyword evidence="2 6" id="KW-0313">Glucose metabolism</keyword>
<feature type="active site" description="Proton acceptor" evidence="6">
    <location>
        <position position="242"/>
    </location>
</feature>
<feature type="binding site" evidence="6">
    <location>
        <position position="150"/>
    </location>
    <ligand>
        <name>NADP(+)</name>
        <dbReference type="ChEBI" id="CHEBI:58349"/>
    </ligand>
</feature>
<comment type="function">
    <text evidence="6">Catalyzes the oxidation of glucose 6-phosphate to 6-phosphogluconolactone.</text>
</comment>
<evidence type="ECO:0000259" key="8">
    <source>
        <dbReference type="Pfam" id="PF02781"/>
    </source>
</evidence>
<accession>A0ABS4NZI9</accession>
<feature type="binding site" evidence="6">
    <location>
        <position position="184"/>
    </location>
    <ligand>
        <name>substrate</name>
    </ligand>
</feature>
<comment type="similarity">
    <text evidence="6">Belongs to the glucose-6-phosphate dehydrogenase family.</text>
</comment>
<dbReference type="InterPro" id="IPR001282">
    <property type="entry name" value="G6P_DH"/>
</dbReference>
<keyword evidence="10" id="KW-1185">Reference proteome</keyword>
<protein>
    <recommendedName>
        <fullName evidence="6">Glucose-6-phosphate 1-dehydrogenase</fullName>
        <shortName evidence="6">G6PD</shortName>
        <ecNumber evidence="6">1.1.1.49</ecNumber>
    </recommendedName>
</protein>
<keyword evidence="4 6" id="KW-0560">Oxidoreductase</keyword>
<feature type="binding site" evidence="6">
    <location>
        <position position="44"/>
    </location>
    <ligand>
        <name>NADP(+)</name>
        <dbReference type="ChEBI" id="CHEBI:58349"/>
    </ligand>
</feature>
<dbReference type="InterPro" id="IPR022674">
    <property type="entry name" value="G6P_DH_NAD-bd"/>
</dbReference>
<dbReference type="InterPro" id="IPR036291">
    <property type="entry name" value="NAD(P)-bd_dom_sf"/>
</dbReference>
<dbReference type="InterPro" id="IPR022675">
    <property type="entry name" value="G6P_DH_C"/>
</dbReference>
<feature type="binding site" evidence="6">
    <location>
        <position position="237"/>
    </location>
    <ligand>
        <name>substrate</name>
    </ligand>
</feature>
<keyword evidence="3 6" id="KW-0521">NADP</keyword>
<feature type="binding site" evidence="6">
    <location>
        <begin position="10"/>
        <end position="17"/>
    </location>
    <ligand>
        <name>NADP(+)</name>
        <dbReference type="ChEBI" id="CHEBI:58349"/>
    </ligand>
</feature>
<dbReference type="Proteomes" id="UP000773462">
    <property type="component" value="Unassembled WGS sequence"/>
</dbReference>
<dbReference type="HAMAP" id="MF_00966">
    <property type="entry name" value="G6PD"/>
    <property type="match status" value="1"/>
</dbReference>
<dbReference type="PRINTS" id="PR00079">
    <property type="entry name" value="G6PDHDRGNASE"/>
</dbReference>
<sequence>MESSTFVLFGATGDLAKRKIFPALYNLFTDGKLSGPLSVIGLGRRELTNETFQRQVLDSLRTFSRRPVEDTAALQNFLQAFEYSVLDVGRPEDYVKLLGHVQRREEKLGLPQNRMFYLSVGPEFFGEIAGNINASGLGNTKGWKRLIIEKPFGRDLQSARVLNESLSAAFAEEEIFRIDHFLGKPMVQNLEVLKYSNPVLRALWQNRYIANVQITASETVGVEERAGYYDKAGALRDMFQNHMLQLLMMMAMQLPKGSTPEDVRSKKRHVIRSVRPLLPEEVAQHVVRGQYAAGEMRGQQVPAYTAEPGIAATSQNETYIAARLWIEDPLWNDVPFYIRTGKRMKEKSTRIVIEFKEPFNDVHNKNRNKLPLDPNLLVIDIGPHEGISLTLNTKNPLQHGKLEPVSIKHEPGNPDVPEAYENLIYDAMLGDATFFAHWEEVELSWQWVQPIIEATADGSLPLHLYPAGSNGPAAADQLLGEFHWWLDEPENAEPARVHRTAGIEPEVIRPGA</sequence>
<comment type="catalytic activity">
    <reaction evidence="6">
        <text>D-glucose 6-phosphate + NADP(+) = 6-phospho-D-glucono-1,5-lactone + NADPH + H(+)</text>
        <dbReference type="Rhea" id="RHEA:15841"/>
        <dbReference type="ChEBI" id="CHEBI:15378"/>
        <dbReference type="ChEBI" id="CHEBI:57783"/>
        <dbReference type="ChEBI" id="CHEBI:57955"/>
        <dbReference type="ChEBI" id="CHEBI:58349"/>
        <dbReference type="ChEBI" id="CHEBI:61548"/>
        <dbReference type="EC" id="1.1.1.49"/>
    </reaction>
</comment>
<dbReference type="PIRSF" id="PIRSF000110">
    <property type="entry name" value="G6PD"/>
    <property type="match status" value="1"/>
</dbReference>
<evidence type="ECO:0000313" key="9">
    <source>
        <dbReference type="EMBL" id="MBP2115468.1"/>
    </source>
</evidence>
<evidence type="ECO:0000256" key="2">
    <source>
        <dbReference type="ARBA" id="ARBA00022526"/>
    </source>
</evidence>
<feature type="binding site" evidence="6">
    <location>
        <position position="347"/>
    </location>
    <ligand>
        <name>substrate</name>
    </ligand>
</feature>
<dbReference type="Pfam" id="PF02781">
    <property type="entry name" value="G6PD_C"/>
    <property type="match status" value="1"/>
</dbReference>
<dbReference type="SUPFAM" id="SSF55347">
    <property type="entry name" value="Glyceraldehyde-3-phosphate dehydrogenase-like, C-terminal domain"/>
    <property type="match status" value="1"/>
</dbReference>
<comment type="pathway">
    <text evidence="1 6">Carbohydrate degradation; pentose phosphate pathway; D-ribulose 5-phosphate from D-glucose 6-phosphate (oxidative stage): step 1/3.</text>
</comment>